<gene>
    <name evidence="5" type="ORF">EIN_469660</name>
</gene>
<reference evidence="5 6" key="1">
    <citation type="submission" date="2012-10" db="EMBL/GenBank/DDBJ databases">
        <authorList>
            <person name="Zafar N."/>
            <person name="Inman J."/>
            <person name="Hall N."/>
            <person name="Lorenzi H."/>
            <person name="Caler E."/>
        </authorList>
    </citation>
    <scope>NUCLEOTIDE SEQUENCE [LARGE SCALE GENOMIC DNA]</scope>
    <source>
        <strain evidence="5 6">IP1</strain>
    </source>
</reference>
<keyword evidence="6" id="KW-1185">Reference proteome</keyword>
<dbReference type="Proteomes" id="UP000014680">
    <property type="component" value="Unassembled WGS sequence"/>
</dbReference>
<proteinExistence type="predicted"/>
<dbReference type="GO" id="GO:0005634">
    <property type="term" value="C:nucleus"/>
    <property type="evidence" value="ECO:0007669"/>
    <property type="project" value="TreeGrafter"/>
</dbReference>
<evidence type="ECO:0000256" key="1">
    <source>
        <dbReference type="ARBA" id="ARBA00022768"/>
    </source>
</evidence>
<dbReference type="PANTHER" id="PTHR43986">
    <property type="entry name" value="ELONGATION FACTOR 1-GAMMA"/>
    <property type="match status" value="1"/>
</dbReference>
<dbReference type="InterPro" id="IPR050802">
    <property type="entry name" value="EF-GSTs"/>
</dbReference>
<dbReference type="PANTHER" id="PTHR43986:SF1">
    <property type="entry name" value="ELONGATION FACTOR 1-GAMMA"/>
    <property type="match status" value="1"/>
</dbReference>
<dbReference type="Gene3D" id="3.30.70.1010">
    <property type="entry name" value="Translation elongation factor EF1B, gamma chain, conserved domain"/>
    <property type="match status" value="1"/>
</dbReference>
<evidence type="ECO:0000256" key="2">
    <source>
        <dbReference type="ARBA" id="ARBA00022917"/>
    </source>
</evidence>
<name>A0A0A1TUK6_ENTIV</name>
<dbReference type="GO" id="GO:0003746">
    <property type="term" value="F:translation elongation factor activity"/>
    <property type="evidence" value="ECO:0007669"/>
    <property type="project" value="UniProtKB-UniRule"/>
</dbReference>
<dbReference type="VEuPathDB" id="AmoebaDB:EIN_469660"/>
<dbReference type="EMBL" id="KB207240">
    <property type="protein sequence ID" value="ELP83752.1"/>
    <property type="molecule type" value="Genomic_DNA"/>
</dbReference>
<keyword evidence="2 3" id="KW-0648">Protein biosynthesis</keyword>
<dbReference type="FunFam" id="3.30.70.1010:FF:000001">
    <property type="entry name" value="Elongation factor 1-gamma 1"/>
    <property type="match status" value="1"/>
</dbReference>
<dbReference type="InterPro" id="IPR001662">
    <property type="entry name" value="EF1B_G_C"/>
</dbReference>
<dbReference type="PROSITE" id="PS50040">
    <property type="entry name" value="EF1G_C"/>
    <property type="match status" value="1"/>
</dbReference>
<dbReference type="GO" id="GO:0005737">
    <property type="term" value="C:cytoplasm"/>
    <property type="evidence" value="ECO:0007669"/>
    <property type="project" value="TreeGrafter"/>
</dbReference>
<dbReference type="OrthoDB" id="249703at2759"/>
<dbReference type="SUPFAM" id="SSF89942">
    <property type="entry name" value="eEF1-gamma domain"/>
    <property type="match status" value="1"/>
</dbReference>
<protein>
    <recommendedName>
        <fullName evidence="4">EF-1-gamma C-terminal domain-containing protein</fullName>
    </recommendedName>
</protein>
<dbReference type="AlphaFoldDB" id="A0A0A1TUK6"/>
<dbReference type="GeneID" id="14882735"/>
<dbReference type="RefSeq" id="XP_004183098.1">
    <property type="nucleotide sequence ID" value="XM_004183050.1"/>
</dbReference>
<organism evidence="5 6">
    <name type="scientific">Entamoeba invadens IP1</name>
    <dbReference type="NCBI Taxonomy" id="370355"/>
    <lineage>
        <taxon>Eukaryota</taxon>
        <taxon>Amoebozoa</taxon>
        <taxon>Evosea</taxon>
        <taxon>Archamoebae</taxon>
        <taxon>Mastigamoebida</taxon>
        <taxon>Entamoebidae</taxon>
        <taxon>Entamoeba</taxon>
    </lineage>
</organism>
<evidence type="ECO:0000313" key="6">
    <source>
        <dbReference type="Proteomes" id="UP000014680"/>
    </source>
</evidence>
<dbReference type="InterPro" id="IPR036433">
    <property type="entry name" value="EF1B_G_C_sf"/>
</dbReference>
<evidence type="ECO:0000256" key="3">
    <source>
        <dbReference type="PROSITE-ProRule" id="PRU00519"/>
    </source>
</evidence>
<dbReference type="SMART" id="SM01183">
    <property type="entry name" value="EF1G"/>
    <property type="match status" value="1"/>
</dbReference>
<dbReference type="OMA" id="PESAECK"/>
<dbReference type="Pfam" id="PF00647">
    <property type="entry name" value="EF1G"/>
    <property type="match status" value="1"/>
</dbReference>
<accession>A0A0A1TUK6</accession>
<feature type="domain" description="EF-1-gamma C-terminal" evidence="4">
    <location>
        <begin position="9"/>
        <end position="165"/>
    </location>
</feature>
<evidence type="ECO:0000259" key="4">
    <source>
        <dbReference type="PROSITE" id="PS50040"/>
    </source>
</evidence>
<evidence type="ECO:0000313" key="5">
    <source>
        <dbReference type="EMBL" id="ELP83752.1"/>
    </source>
</evidence>
<dbReference type="KEGG" id="eiv:EIN_469660"/>
<sequence length="165" mass="19242">MTEQEKVATETAEAEAPKVEFNLESWKRLYCNSEITESIPWFFEHFDSEHFTIWFSKYNTPVEMPQRFMVNNLVGGTIQRLDSLSRNGFGSILIFGEQSPYEIEALWVFTGHELPKEFTDCADTECYDTRKMDLNNEADKVIIKEFLAWEGDFGGRKNPDGRLFK</sequence>
<keyword evidence="1 3" id="KW-0251">Elongation factor</keyword>